<evidence type="ECO:0000313" key="4">
    <source>
        <dbReference type="Proteomes" id="UP001161409"/>
    </source>
</evidence>
<sequence>MATLALSLAGAGLGSITGIGAGTGWQLGSTLGRIFFPSGDDRGGPRLDTLRVTGSSYGMPIPKLFGTMRMGGNIIWAGPVEAEAAGQGDGGKGGAGRGHAAGGYRYFASFAVAFAEGELPSLLKLWADGKLILDREGAGETRIPGLRVRYYSGTDGQLPDSIMEADLGAGNVPAYRGVSYVVFDRLPLADYGNRLPNIEALLSAGGARSYPFETGANQTVNASSLAFDPYRRSLFSYEVIGGVDTVRKIDADSLSVLGEAPVSEEGFPRLPVSMDTLPLDRNGVIWIGTGLGMFGTRTIARFDTVAMRRMDTVPLPSGIGAVSHSTDVRSSVTGALFQVAGSQSGGQVVVFDQTGAVCGRVDTATRYCSGAVTDRDEVAWISMSGRYSTAWFTDLEIVAVRLDTRQAPSGPAVAMEAEHFTVPGADLTPGNAGETNNVTRLVAYLRDRAELVFQNDYRLFKWSLLSGTITAFRDDLQGLRVSPVHVNDDVSLVYLQDGRYLVSLDAETLAERSREDAGNFGVTGGQFSFFHDAVSNSAIILSRVQGLRRLYLNRQQGSKAGFKSLFERLGAMAGLSLSDLDTGQVTGSIGGYVLNRPMSLQEALKPVLSAGGYDLVECGYKLCFKPETDSLAATIPEEAFLEPVVRTRIQESELPESLTVSYMATDGGYLAGAQSARRHQTPRATMFARNETTLDLPMALGGGQAKALCQNLLREAWAEREQARGVLPLRYLYLDPSDRVAITGAGTRQECRLVQTHLGGDLSMEVEGIAFSRTERREQVDADAGAGVPAYAIHRPQMLEPFILDLPLLRDEDALAGTGSRYYFAAAGYGARWNGGGLYSSETGERFTFQDAVDRQVAWGIALNALGEPVTPYRTDWENSLTVRLLHGADQFENIPEADFLNGTNPVLVGQELVQFKSVQDNGDGTITLSTLLRGRRGTDPFAGGHQAGERVFLLDSNTVRRGQVPLSRLLMPLHWKAVAAGQLLEQAPPLIQSLTGRDLKPYAPVHLSGGRSGGTLQVSWVRRSRIAGSGLSAPVPLSEGSERYEIVFRYGAEMVSKYVRDTLSFEYQLAEFNEDFNLTLEEIPTLEVTVFQLSDAIGRGYPVKGEF</sequence>
<reference evidence="3" key="2">
    <citation type="submission" date="2023-01" db="EMBL/GenBank/DDBJ databases">
        <title>Draft genome sequence of Sneathiella chinensis strain NBRC 103408.</title>
        <authorList>
            <person name="Sun Q."/>
            <person name="Mori K."/>
        </authorList>
    </citation>
    <scope>NUCLEOTIDE SEQUENCE</scope>
    <source>
        <strain evidence="3">NBRC 103408</strain>
    </source>
</reference>
<proteinExistence type="predicted"/>
<evidence type="ECO:0008006" key="5">
    <source>
        <dbReference type="Google" id="ProtNLM"/>
    </source>
</evidence>
<comment type="caution">
    <text evidence="3">The sequence shown here is derived from an EMBL/GenBank/DDBJ whole genome shotgun (WGS) entry which is preliminary data.</text>
</comment>
<evidence type="ECO:0000259" key="2">
    <source>
        <dbReference type="Pfam" id="PF23666"/>
    </source>
</evidence>
<gene>
    <name evidence="3" type="ORF">GCM10007924_27260</name>
</gene>
<feature type="domain" description="Rcc01698-like C-terminal" evidence="2">
    <location>
        <begin position="859"/>
        <end position="952"/>
    </location>
</feature>
<dbReference type="Proteomes" id="UP001161409">
    <property type="component" value="Unassembled WGS sequence"/>
</dbReference>
<reference evidence="3" key="1">
    <citation type="journal article" date="2014" name="Int. J. Syst. Evol. Microbiol.">
        <title>Complete genome of a new Firmicutes species belonging to the dominant human colonic microbiota ('Ruminococcus bicirculans') reveals two chromosomes and a selective capacity to utilize plant glucans.</title>
        <authorList>
            <consortium name="NISC Comparative Sequencing Program"/>
            <person name="Wegmann U."/>
            <person name="Louis P."/>
            <person name="Goesmann A."/>
            <person name="Henrissat B."/>
            <person name="Duncan S.H."/>
            <person name="Flint H.J."/>
        </authorList>
    </citation>
    <scope>NUCLEOTIDE SEQUENCE</scope>
    <source>
        <strain evidence="3">NBRC 103408</strain>
    </source>
</reference>
<accession>A0ABQ5U709</accession>
<dbReference type="InterPro" id="IPR056490">
    <property type="entry name" value="Rcc01698_C"/>
</dbReference>
<name>A0ABQ5U709_9PROT</name>
<evidence type="ECO:0000313" key="3">
    <source>
        <dbReference type="EMBL" id="GLQ07505.1"/>
    </source>
</evidence>
<dbReference type="RefSeq" id="WP_169561572.1">
    <property type="nucleotide sequence ID" value="NZ_BSNF01000008.1"/>
</dbReference>
<feature type="domain" description="Tip attachment protein J" evidence="1">
    <location>
        <begin position="596"/>
        <end position="755"/>
    </location>
</feature>
<dbReference type="Pfam" id="PF13550">
    <property type="entry name" value="Phage-tail_3"/>
    <property type="match status" value="1"/>
</dbReference>
<evidence type="ECO:0000259" key="1">
    <source>
        <dbReference type="Pfam" id="PF13550"/>
    </source>
</evidence>
<dbReference type="EMBL" id="BSNF01000008">
    <property type="protein sequence ID" value="GLQ07505.1"/>
    <property type="molecule type" value="Genomic_DNA"/>
</dbReference>
<keyword evidence="4" id="KW-1185">Reference proteome</keyword>
<organism evidence="3 4">
    <name type="scientific">Sneathiella chinensis</name>
    <dbReference type="NCBI Taxonomy" id="349750"/>
    <lineage>
        <taxon>Bacteria</taxon>
        <taxon>Pseudomonadati</taxon>
        <taxon>Pseudomonadota</taxon>
        <taxon>Alphaproteobacteria</taxon>
        <taxon>Sneathiellales</taxon>
        <taxon>Sneathiellaceae</taxon>
        <taxon>Sneathiella</taxon>
    </lineage>
</organism>
<dbReference type="SUPFAM" id="SSF50969">
    <property type="entry name" value="YVTN repeat-like/Quinoprotein amine dehydrogenase"/>
    <property type="match status" value="1"/>
</dbReference>
<protein>
    <recommendedName>
        <fullName evidence="5">Tip attachment protein J domain-containing protein</fullName>
    </recommendedName>
</protein>
<dbReference type="InterPro" id="IPR032876">
    <property type="entry name" value="J_dom"/>
</dbReference>
<dbReference type="InterPro" id="IPR011044">
    <property type="entry name" value="Quino_amine_DH_bsu"/>
</dbReference>
<dbReference type="Pfam" id="PF23666">
    <property type="entry name" value="Rcc01698_C"/>
    <property type="match status" value="1"/>
</dbReference>